<dbReference type="Proteomes" id="UP000026923">
    <property type="component" value="Unassembled WGS sequence"/>
</dbReference>
<evidence type="ECO:0000256" key="1">
    <source>
        <dbReference type="ARBA" id="ARBA00022908"/>
    </source>
</evidence>
<dbReference type="CDD" id="cd00796">
    <property type="entry name" value="INT_Rci_Hp1_C"/>
    <property type="match status" value="1"/>
</dbReference>
<dbReference type="GO" id="GO:0003677">
    <property type="term" value="F:DNA binding"/>
    <property type="evidence" value="ECO:0007669"/>
    <property type="project" value="InterPro"/>
</dbReference>
<protein>
    <submittedName>
        <fullName evidence="4">Integrase</fullName>
    </submittedName>
</protein>
<keyword evidence="1" id="KW-0229">DNA integration</keyword>
<dbReference type="GO" id="GO:0006310">
    <property type="term" value="P:DNA recombination"/>
    <property type="evidence" value="ECO:0007669"/>
    <property type="project" value="UniProtKB-KW"/>
</dbReference>
<dbReference type="PROSITE" id="PS51898">
    <property type="entry name" value="TYR_RECOMBINASE"/>
    <property type="match status" value="1"/>
</dbReference>
<evidence type="ECO:0000313" key="4">
    <source>
        <dbReference type="EMBL" id="EWC39719.1"/>
    </source>
</evidence>
<sequence>MATIRARKRADGSMSYTAQIRLKKNGQQVHTESMTFSRKKAAEAWAKRRETELAEPGAIQRARHKGVQLSDIIDKYLEEVGRARPLGKTKKATLAAIAKTTLGTKTDRELNSQVLVDYALWRMSPEGGGVKPQTVGNDLAHLGAVLSVARPAWGYEVDGICMVEARRVLSKLGYRLKSQERDRRPTMAELDKLLQRFQEVLRPRPTSIHMPKVMAFALFSTRRQEEIVRIRWDDLDPSRKAVLVRDMKNPGDKWGNDVWCRLPDEAWAIVQSMPREYQEIFPYTTDAIQGAWMRAVERAGIKDLHFHDLRHEGISRLFELGWDIPAVASVSGHRDWNSLRRYTHLHGDGDRYTGWCWLPTIIDMKVSFGVWVSRRKSTNTANTV</sequence>
<dbReference type="AlphaFoldDB" id="A0A061JNE8"/>
<dbReference type="GO" id="GO:0015074">
    <property type="term" value="P:DNA integration"/>
    <property type="evidence" value="ECO:0007669"/>
    <property type="project" value="UniProtKB-KW"/>
</dbReference>
<dbReference type="PANTHER" id="PTHR30349">
    <property type="entry name" value="PHAGE INTEGRASE-RELATED"/>
    <property type="match status" value="1"/>
</dbReference>
<dbReference type="InterPro" id="IPR002104">
    <property type="entry name" value="Integrase_catalytic"/>
</dbReference>
<dbReference type="HOGENOM" id="CLU_027562_32_0_6"/>
<evidence type="ECO:0000313" key="5">
    <source>
        <dbReference type="Proteomes" id="UP000026923"/>
    </source>
</evidence>
<dbReference type="SUPFAM" id="SSF56349">
    <property type="entry name" value="DNA breaking-rejoining enzymes"/>
    <property type="match status" value="1"/>
</dbReference>
<dbReference type="eggNOG" id="COG0582">
    <property type="taxonomic scope" value="Bacteria"/>
</dbReference>
<feature type="domain" description="Tyr recombinase" evidence="3">
    <location>
        <begin position="180"/>
        <end position="355"/>
    </location>
</feature>
<dbReference type="PANTHER" id="PTHR30349:SF94">
    <property type="entry name" value="INTEGRASE_RECOMBINASE HI_1414-RELATED"/>
    <property type="match status" value="1"/>
</dbReference>
<dbReference type="Gene3D" id="1.10.443.10">
    <property type="entry name" value="Intergrase catalytic core"/>
    <property type="match status" value="1"/>
</dbReference>
<proteinExistence type="predicted"/>
<dbReference type="GeneID" id="77262331"/>
<dbReference type="RefSeq" id="WP_024162551.1">
    <property type="nucleotide sequence ID" value="NZ_KK020678.1"/>
</dbReference>
<gene>
    <name evidence="4" type="ORF">B597_018830</name>
</gene>
<accession>A0A061JNE8</accession>
<dbReference type="InterPro" id="IPR013762">
    <property type="entry name" value="Integrase-like_cat_sf"/>
</dbReference>
<reference evidence="4 5" key="1">
    <citation type="journal article" date="2013" name="Genome Announc.">
        <title>Draft Genome of the Nitrogen-Fixing Bacterium Pseudomonas stutzeri Strain KOS6 Isolated from Industrial Hydrocarbon Sludge.</title>
        <authorList>
            <person name="Grigoryeva T.V."/>
            <person name="Laikov A.V."/>
            <person name="Naumova R.P."/>
            <person name="Manolov A.I."/>
            <person name="Larin A.K."/>
            <person name="Karpova I.Y."/>
            <person name="Semashko T.A."/>
            <person name="Alexeev D.G."/>
            <person name="Kostryukova E.S."/>
            <person name="Muller R."/>
            <person name="Govorun V.M."/>
        </authorList>
    </citation>
    <scope>NUCLEOTIDE SEQUENCE [LARGE SCALE GENOMIC DNA]</scope>
    <source>
        <strain evidence="4 5">KOS6</strain>
    </source>
</reference>
<comment type="caution">
    <text evidence="4">The sequence shown here is derived from an EMBL/GenBank/DDBJ whole genome shotgun (WGS) entry which is preliminary data.</text>
</comment>
<dbReference type="InterPro" id="IPR011010">
    <property type="entry name" value="DNA_brk_join_enz"/>
</dbReference>
<organism evidence="4 5">
    <name type="scientific">Stutzerimonas stutzeri KOS6</name>
    <dbReference type="NCBI Taxonomy" id="1218352"/>
    <lineage>
        <taxon>Bacteria</taxon>
        <taxon>Pseudomonadati</taxon>
        <taxon>Pseudomonadota</taxon>
        <taxon>Gammaproteobacteria</taxon>
        <taxon>Pseudomonadales</taxon>
        <taxon>Pseudomonadaceae</taxon>
        <taxon>Stutzerimonas</taxon>
    </lineage>
</organism>
<evidence type="ECO:0000256" key="2">
    <source>
        <dbReference type="ARBA" id="ARBA00023172"/>
    </source>
</evidence>
<dbReference type="Pfam" id="PF00589">
    <property type="entry name" value="Phage_integrase"/>
    <property type="match status" value="1"/>
</dbReference>
<dbReference type="InterPro" id="IPR050090">
    <property type="entry name" value="Tyrosine_recombinase_XerCD"/>
</dbReference>
<keyword evidence="2" id="KW-0233">DNA recombination</keyword>
<evidence type="ECO:0000259" key="3">
    <source>
        <dbReference type="PROSITE" id="PS51898"/>
    </source>
</evidence>
<dbReference type="EMBL" id="AMCZ02000032">
    <property type="protein sequence ID" value="EWC39719.1"/>
    <property type="molecule type" value="Genomic_DNA"/>
</dbReference>
<name>A0A061JNE8_STUST</name>